<name>A0ABQ9ID61_9NEOP</name>
<gene>
    <name evidence="2" type="ORF">PR048_007064</name>
</gene>
<feature type="compositionally biased region" description="Basic and acidic residues" evidence="1">
    <location>
        <begin position="117"/>
        <end position="134"/>
    </location>
</feature>
<feature type="region of interest" description="Disordered" evidence="1">
    <location>
        <begin position="1"/>
        <end position="21"/>
    </location>
</feature>
<dbReference type="Proteomes" id="UP001159363">
    <property type="component" value="Chromosome 2"/>
</dbReference>
<sequence>MQGRRDYMGELGDRLDTKQPGRQNCWRPVRWAWKEARPSKGELPGFRLRTKDDAVSGVRRANSARGVLLAADSGEVPILRPPPLFWAAEDGFAEHHLGDVLSVVSGRAAPGEVKYEAVPERRGREKQEIPEKIQRPAASSGTIPTCEIPGATPRGIEPGSPCWAAGSLTTTSPRHLKDSVIPTRAYFFVLHQPKLACTLENVLERTRYSYLVYKSSICQLVAKLRKMRSPARVSRAPILRARKPMRMTEVSMEQLRQPAASSGTIPTYGNLGVTPLGIEPCSPIVVELPVCFEDIEQIGDVDYSAAANETMKCDHLFIRQGSLSFHCKTLFGGIFSSNLDRNYQHYVELQYLTVSEQPSINHRQVHIRLQEWLQTGDAIGKRKGIGHALFQSTNPAFTWRFRKNISNRNKDGRIGTQSRVLPKANPLRPLAGYTNTLFLTVAITSLQDGHYESTNQLYYAGPFNVLSSGSRLDGDDL</sequence>
<evidence type="ECO:0000256" key="1">
    <source>
        <dbReference type="SAM" id="MobiDB-lite"/>
    </source>
</evidence>
<dbReference type="EMBL" id="JARBHB010000002">
    <property type="protein sequence ID" value="KAJ8894412.1"/>
    <property type="molecule type" value="Genomic_DNA"/>
</dbReference>
<keyword evidence="3" id="KW-1185">Reference proteome</keyword>
<proteinExistence type="predicted"/>
<evidence type="ECO:0000313" key="3">
    <source>
        <dbReference type="Proteomes" id="UP001159363"/>
    </source>
</evidence>
<feature type="region of interest" description="Disordered" evidence="1">
    <location>
        <begin position="117"/>
        <end position="145"/>
    </location>
</feature>
<evidence type="ECO:0000313" key="2">
    <source>
        <dbReference type="EMBL" id="KAJ8894412.1"/>
    </source>
</evidence>
<organism evidence="2 3">
    <name type="scientific">Dryococelus australis</name>
    <dbReference type="NCBI Taxonomy" id="614101"/>
    <lineage>
        <taxon>Eukaryota</taxon>
        <taxon>Metazoa</taxon>
        <taxon>Ecdysozoa</taxon>
        <taxon>Arthropoda</taxon>
        <taxon>Hexapoda</taxon>
        <taxon>Insecta</taxon>
        <taxon>Pterygota</taxon>
        <taxon>Neoptera</taxon>
        <taxon>Polyneoptera</taxon>
        <taxon>Phasmatodea</taxon>
        <taxon>Verophasmatodea</taxon>
        <taxon>Anareolatae</taxon>
        <taxon>Phasmatidae</taxon>
        <taxon>Eurycanthinae</taxon>
        <taxon>Dryococelus</taxon>
    </lineage>
</organism>
<feature type="compositionally biased region" description="Basic and acidic residues" evidence="1">
    <location>
        <begin position="1"/>
        <end position="19"/>
    </location>
</feature>
<comment type="caution">
    <text evidence="2">The sequence shown here is derived from an EMBL/GenBank/DDBJ whole genome shotgun (WGS) entry which is preliminary data.</text>
</comment>
<protein>
    <submittedName>
        <fullName evidence="2">Uncharacterized protein</fullName>
    </submittedName>
</protein>
<reference evidence="2 3" key="1">
    <citation type="submission" date="2023-02" db="EMBL/GenBank/DDBJ databases">
        <title>LHISI_Scaffold_Assembly.</title>
        <authorList>
            <person name="Stuart O.P."/>
            <person name="Cleave R."/>
            <person name="Magrath M.J.L."/>
            <person name="Mikheyev A.S."/>
        </authorList>
    </citation>
    <scope>NUCLEOTIDE SEQUENCE [LARGE SCALE GENOMIC DNA]</scope>
    <source>
        <strain evidence="2">Daus_M_001</strain>
        <tissue evidence="2">Leg muscle</tissue>
    </source>
</reference>
<accession>A0ABQ9ID61</accession>